<evidence type="ECO:0000256" key="7">
    <source>
        <dbReference type="ARBA" id="ARBA00022840"/>
    </source>
</evidence>
<dbReference type="GO" id="GO:0090657">
    <property type="term" value="P:telomeric loop disassembly"/>
    <property type="evidence" value="ECO:0007669"/>
    <property type="project" value="TreeGrafter"/>
</dbReference>
<evidence type="ECO:0000256" key="3">
    <source>
        <dbReference type="ARBA" id="ARBA00022741"/>
    </source>
</evidence>
<dbReference type="OrthoDB" id="19182at2759"/>
<dbReference type="Pfam" id="PF13307">
    <property type="entry name" value="Helicase_C_2"/>
    <property type="match status" value="1"/>
</dbReference>
<dbReference type="CDD" id="cd18788">
    <property type="entry name" value="SF2_C_XPD"/>
    <property type="match status" value="1"/>
</dbReference>
<protein>
    <recommendedName>
        <fullName evidence="14">Helicase ATP-binding domain-containing protein</fullName>
    </recommendedName>
</protein>
<keyword evidence="9" id="KW-0411">Iron-sulfur</keyword>
<keyword evidence="11" id="KW-0234">DNA repair</keyword>
<keyword evidence="5" id="KW-0378">Hydrolase</keyword>
<dbReference type="OMA" id="NCATIVA"/>
<dbReference type="InterPro" id="IPR010614">
    <property type="entry name" value="RAD3-like_helicase_DEAD"/>
</dbReference>
<dbReference type="GO" id="GO:0005634">
    <property type="term" value="C:nucleus"/>
    <property type="evidence" value="ECO:0007669"/>
    <property type="project" value="TreeGrafter"/>
</dbReference>
<dbReference type="InterPro" id="IPR014013">
    <property type="entry name" value="Helic_SF1/SF2_ATP-bd_DinG/Rad3"/>
</dbReference>
<evidence type="ECO:0000256" key="10">
    <source>
        <dbReference type="ARBA" id="ARBA00023125"/>
    </source>
</evidence>
<feature type="domain" description="Helicase ATP-binding" evidence="14">
    <location>
        <begin position="7"/>
        <end position="294"/>
    </location>
</feature>
<dbReference type="GO" id="GO:0051539">
    <property type="term" value="F:4 iron, 4 sulfur cluster binding"/>
    <property type="evidence" value="ECO:0007669"/>
    <property type="project" value="UniProtKB-KW"/>
</dbReference>
<keyword evidence="6" id="KW-0347">Helicase</keyword>
<feature type="region of interest" description="Disordered" evidence="13">
    <location>
        <begin position="74"/>
        <end position="93"/>
    </location>
</feature>
<dbReference type="AlphaFoldDB" id="A0A8J5XLP4"/>
<keyword evidence="4" id="KW-0227">DNA damage</keyword>
<evidence type="ECO:0000313" key="15">
    <source>
        <dbReference type="EMBL" id="KAG8463967.1"/>
    </source>
</evidence>
<feature type="region of interest" description="Disordered" evidence="13">
    <location>
        <begin position="1181"/>
        <end position="1222"/>
    </location>
</feature>
<dbReference type="GO" id="GO:0010569">
    <property type="term" value="P:regulation of double-strand break repair via homologous recombination"/>
    <property type="evidence" value="ECO:0007669"/>
    <property type="project" value="TreeGrafter"/>
</dbReference>
<comment type="caution">
    <text evidence="15">The sequence shown here is derived from an EMBL/GenBank/DDBJ whole genome shotgun (WGS) entry which is preliminary data.</text>
</comment>
<evidence type="ECO:0000256" key="2">
    <source>
        <dbReference type="ARBA" id="ARBA00022723"/>
    </source>
</evidence>
<dbReference type="GO" id="GO:0003678">
    <property type="term" value="F:DNA helicase activity"/>
    <property type="evidence" value="ECO:0007669"/>
    <property type="project" value="InterPro"/>
</dbReference>
<dbReference type="InterPro" id="IPR045028">
    <property type="entry name" value="DinG/Rad3-like"/>
</dbReference>
<dbReference type="InterPro" id="IPR006555">
    <property type="entry name" value="ATP-dep_Helicase_C"/>
</dbReference>
<dbReference type="GO" id="GO:0003677">
    <property type="term" value="F:DNA binding"/>
    <property type="evidence" value="ECO:0007669"/>
    <property type="project" value="UniProtKB-KW"/>
</dbReference>
<keyword evidence="7" id="KW-0067">ATP-binding</keyword>
<evidence type="ECO:0000256" key="1">
    <source>
        <dbReference type="ARBA" id="ARBA00022485"/>
    </source>
</evidence>
<dbReference type="Pfam" id="PF23109">
    <property type="entry name" value="ARCH_RTEL1"/>
    <property type="match status" value="1"/>
</dbReference>
<dbReference type="GO" id="GO:0006281">
    <property type="term" value="P:DNA repair"/>
    <property type="evidence" value="ECO:0007669"/>
    <property type="project" value="UniProtKB-KW"/>
</dbReference>
<keyword evidence="16" id="KW-1185">Reference proteome</keyword>
<keyword evidence="2" id="KW-0479">Metal-binding</keyword>
<evidence type="ECO:0000256" key="8">
    <source>
        <dbReference type="ARBA" id="ARBA00023004"/>
    </source>
</evidence>
<sequence length="1222" mass="127303">MPTYTFLGVTVEFPFEAYDCQALYMQKVVQALQACSNALLESPTGTGKTLCLLCATLGWRQAVLDGRIRPLHVGTTTGGAGDDAPPAEPLAPPPSSAVPRIVYASRTHSQLAQVVSELKRTVYRPKMCVFGSREQSCVHADVSELRGLALTHACQTLTKANGCKYHANLMRQKASPGGVPVHPGVLDIEEFSALCRAKELCPFFYARELQADAEVLLVPYNYLIDPKSRRALGLSGGRDILIFDEAHNIEKACTEAASLELSSTTLAQAIGELDRCVRVAASGDELDERARAAADSAAVVGARGPTASTSSSAPPMHVLVGLKELLLALEREIDALPLGRDGTLTRPGSALRELFHAVRVDAGTSAELLDALHKAAAMLAGALQHAGGVRSCGLHTLADHVQTLFESHHDPNDFRVFVKEETGKGGGPRARSVNYWCLNAGVAMVELLRANNVHSLLLTSGTLSPLASFAHELQVPFPIRLENAHVVGADQASVLVVKRGPSSVALNSSYGNRQSDAYLTELGNAAVNFARLVPDGLLVFFPSYSLLESTVAFWQRPPPHAHAGGAAGAPALSSIWQRLQRFKHVVVEPRGSQAQLAAAHAQFEAALDSGRGAVFIGVCRGKLSEGIDFADRAGRAVIVTGLPLPPYKDPKVVLKRAYLDERARASRAASGGGGARGTSRAAPRALAEGCTSASASASDCGEALTGDAWYTQQAMRAINQAVGRVIRHRHDYGAVLLCDERFEQPRYRDALSLWLRPRVTVAQAFGEVNAHLSGFFKAQRARELELAAAARANGARAPPRAAVAESAPPPRAPARAPRALLDNGLSAHAARPLSDRDCHAPDSLALAMQLASGEHDAPGAAPLAPRAPCDGSAYNAARRALLAKAAGARPSAAGVGGADGGAGAGQIGASIADRLDSVAARGADHAGEVLRQAARGAARASGTAGAASGAADRGDTCASAGATLAAPGASAASQPALRALLHELRTVLTTSEFGRLSGLLSRAEQLARTAEQLARTADACGPSAPALGSAARVGGADALADELRALLASEARAAFVPRLALLLPPCVAHSLASRAPAPPARAPPAPAAAVTAASFLQGAKRALEEPAYKLLKKLLIALLNPRTEQPANNGGALGRADRLRAELLHLHALLAPSAALQADLVHVLPKPLRGELAHVQALARAPAADGDPPAPTVGTRRPRAAVTVGYDVGEERESDVARSRLS</sequence>
<dbReference type="GO" id="GO:1904430">
    <property type="term" value="P:negative regulation of t-circle formation"/>
    <property type="evidence" value="ECO:0007669"/>
    <property type="project" value="TreeGrafter"/>
</dbReference>
<keyword evidence="8" id="KW-0408">Iron</keyword>
<evidence type="ECO:0000256" key="5">
    <source>
        <dbReference type="ARBA" id="ARBA00022801"/>
    </source>
</evidence>
<evidence type="ECO:0000256" key="11">
    <source>
        <dbReference type="ARBA" id="ARBA00023204"/>
    </source>
</evidence>
<evidence type="ECO:0000256" key="4">
    <source>
        <dbReference type="ARBA" id="ARBA00022763"/>
    </source>
</evidence>
<dbReference type="GO" id="GO:0046872">
    <property type="term" value="F:metal ion binding"/>
    <property type="evidence" value="ECO:0007669"/>
    <property type="project" value="UniProtKB-KW"/>
</dbReference>
<feature type="compositionally biased region" description="Basic and acidic residues" evidence="13">
    <location>
        <begin position="1209"/>
        <end position="1222"/>
    </location>
</feature>
<keyword evidence="1" id="KW-0004">4Fe-4S</keyword>
<dbReference type="InterPro" id="IPR027417">
    <property type="entry name" value="P-loop_NTPase"/>
</dbReference>
<dbReference type="Proteomes" id="UP000751190">
    <property type="component" value="Unassembled WGS sequence"/>
</dbReference>
<reference evidence="15" key="1">
    <citation type="submission" date="2021-05" db="EMBL/GenBank/DDBJ databases">
        <title>The genome of the haptophyte Pavlova lutheri (Diacronema luteri, Pavlovales) - a model for lipid biosynthesis in eukaryotic algae.</title>
        <authorList>
            <person name="Hulatt C.J."/>
            <person name="Posewitz M.C."/>
        </authorList>
    </citation>
    <scope>NUCLEOTIDE SEQUENCE</scope>
    <source>
        <strain evidence="15">NIVA-4/92</strain>
    </source>
</reference>
<dbReference type="GO" id="GO:0045910">
    <property type="term" value="P:negative regulation of DNA recombination"/>
    <property type="evidence" value="ECO:0007669"/>
    <property type="project" value="TreeGrafter"/>
</dbReference>
<name>A0A8J5XLP4_DIALT</name>
<dbReference type="GO" id="GO:0005524">
    <property type="term" value="F:ATP binding"/>
    <property type="evidence" value="ECO:0007669"/>
    <property type="project" value="UniProtKB-KW"/>
</dbReference>
<evidence type="ECO:0000259" key="14">
    <source>
        <dbReference type="PROSITE" id="PS51193"/>
    </source>
</evidence>
<organism evidence="15 16">
    <name type="scientific">Diacronema lutheri</name>
    <name type="common">Unicellular marine alga</name>
    <name type="synonym">Monochrysis lutheri</name>
    <dbReference type="NCBI Taxonomy" id="2081491"/>
    <lineage>
        <taxon>Eukaryota</taxon>
        <taxon>Haptista</taxon>
        <taxon>Haptophyta</taxon>
        <taxon>Pavlovophyceae</taxon>
        <taxon>Pavlovales</taxon>
        <taxon>Pavlovaceae</taxon>
        <taxon>Diacronema</taxon>
    </lineage>
</organism>
<accession>A0A8J5XLP4</accession>
<dbReference type="SUPFAM" id="SSF52540">
    <property type="entry name" value="P-loop containing nucleoside triphosphate hydrolases"/>
    <property type="match status" value="1"/>
</dbReference>
<keyword evidence="3" id="KW-0547">Nucleotide-binding</keyword>
<dbReference type="SMART" id="SM00488">
    <property type="entry name" value="DEXDc2"/>
    <property type="match status" value="1"/>
</dbReference>
<evidence type="ECO:0000256" key="9">
    <source>
        <dbReference type="ARBA" id="ARBA00023014"/>
    </source>
</evidence>
<dbReference type="GO" id="GO:0016818">
    <property type="term" value="F:hydrolase activity, acting on acid anhydrides, in phosphorus-containing anhydrides"/>
    <property type="evidence" value="ECO:0007669"/>
    <property type="project" value="InterPro"/>
</dbReference>
<evidence type="ECO:0000313" key="16">
    <source>
        <dbReference type="Proteomes" id="UP000751190"/>
    </source>
</evidence>
<dbReference type="PROSITE" id="PS51193">
    <property type="entry name" value="HELICASE_ATP_BIND_2"/>
    <property type="match status" value="1"/>
</dbReference>
<dbReference type="Gene3D" id="3.40.50.300">
    <property type="entry name" value="P-loop containing nucleotide triphosphate hydrolases"/>
    <property type="match status" value="2"/>
</dbReference>
<dbReference type="GO" id="GO:0070182">
    <property type="term" value="F:DNA polymerase binding"/>
    <property type="evidence" value="ECO:0007669"/>
    <property type="project" value="TreeGrafter"/>
</dbReference>
<dbReference type="SMART" id="SM00491">
    <property type="entry name" value="HELICc2"/>
    <property type="match status" value="1"/>
</dbReference>
<evidence type="ECO:0000256" key="13">
    <source>
        <dbReference type="SAM" id="MobiDB-lite"/>
    </source>
</evidence>
<dbReference type="PANTHER" id="PTHR11472:SF34">
    <property type="entry name" value="REGULATOR OF TELOMERE ELONGATION HELICASE 1"/>
    <property type="match status" value="1"/>
</dbReference>
<keyword evidence="12" id="KW-0413">Isomerase</keyword>
<dbReference type="InterPro" id="IPR057498">
    <property type="entry name" value="Rtel1_ARCH"/>
</dbReference>
<proteinExistence type="predicted"/>
<dbReference type="EMBL" id="JAGTXO010000014">
    <property type="protein sequence ID" value="KAG8463967.1"/>
    <property type="molecule type" value="Genomic_DNA"/>
</dbReference>
<keyword evidence="10" id="KW-0238">DNA-binding</keyword>
<dbReference type="InterPro" id="IPR006554">
    <property type="entry name" value="Helicase-like_DEXD_c2"/>
</dbReference>
<evidence type="ECO:0000256" key="6">
    <source>
        <dbReference type="ARBA" id="ARBA00022806"/>
    </source>
</evidence>
<gene>
    <name evidence="15" type="ORF">KFE25_000135</name>
</gene>
<dbReference type="CDD" id="cd17970">
    <property type="entry name" value="DEAHc_FancJ"/>
    <property type="match status" value="1"/>
</dbReference>
<evidence type="ECO:0000256" key="12">
    <source>
        <dbReference type="ARBA" id="ARBA00023235"/>
    </source>
</evidence>
<dbReference type="Pfam" id="PF06733">
    <property type="entry name" value="DEAD_2"/>
    <property type="match status" value="1"/>
</dbReference>
<dbReference type="PANTHER" id="PTHR11472">
    <property type="entry name" value="DNA REPAIR DEAD HELICASE RAD3/XP-D SUBFAMILY MEMBER"/>
    <property type="match status" value="1"/>
</dbReference>